<accession>A0A1X1XD23</accession>
<evidence type="ECO:0000259" key="2">
    <source>
        <dbReference type="Pfam" id="PF00823"/>
    </source>
</evidence>
<keyword evidence="5" id="KW-1185">Reference proteome</keyword>
<dbReference type="InterPro" id="IPR038332">
    <property type="entry name" value="PPE_sf"/>
</dbReference>
<dbReference type="PANTHER" id="PTHR46766">
    <property type="entry name" value="GLUTAMINE-RICH PROTEIN 2"/>
    <property type="match status" value="1"/>
</dbReference>
<dbReference type="Pfam" id="PF00823">
    <property type="entry name" value="PPE"/>
    <property type="match status" value="1"/>
</dbReference>
<evidence type="ECO:0000313" key="5">
    <source>
        <dbReference type="Proteomes" id="UP000193487"/>
    </source>
</evidence>
<evidence type="ECO:0000313" key="4">
    <source>
        <dbReference type="EMBL" id="ORV96580.1"/>
    </source>
</evidence>
<dbReference type="FunFam" id="1.20.1260.20:FF:000001">
    <property type="entry name" value="PPE family protein PPE41"/>
    <property type="match status" value="1"/>
</dbReference>
<sequence>MLDFGALPPEVNSGRMYAGPGPGPLLAAAGAWDGLAAELNLAATGYNSVISELTGGPWVGPAAMAMTAAAAPYVSWLSSTAAQAELTANQVRAAVAAYEAAFAMTVPPPVIAANRALLMALVATNFFGQNSPAIMATEAQYMEMWAQDAAAMYGYAGASAAASAVTPFTPPTHTTNPAGLDAQAVAVAKAAATPAGTSAQGAASTTSQLASASVVPGALQQLSSTSRVTGASTSSSLLSSFLPAPFGTGPALTTANYTTLLKQTTGIAGYFPMGISSFLTSIAQQLTFGPGGTTAGSGGAWYPTPQFAGLGGGMSSGSSPVLANLGQAETIGRLSVPPGWAAGAAETNQAATLSSVSSLGAASEKNAPAGLLRGMPLSGAGRRTAGGFTHRYGFRYSVLTRPPSSG</sequence>
<dbReference type="EMBL" id="LQPE01000173">
    <property type="protein sequence ID" value="ORV96580.1"/>
    <property type="molecule type" value="Genomic_DNA"/>
</dbReference>
<dbReference type="SUPFAM" id="SSF140459">
    <property type="entry name" value="PE/PPE dimer-like"/>
    <property type="match status" value="1"/>
</dbReference>
<dbReference type="AlphaFoldDB" id="A0A1X1XD23"/>
<proteinExistence type="inferred from homology"/>
<name>A0A1X1XD23_9MYCO</name>
<evidence type="ECO:0000256" key="1">
    <source>
        <dbReference type="ARBA" id="ARBA00010652"/>
    </source>
</evidence>
<dbReference type="InterPro" id="IPR000030">
    <property type="entry name" value="PPE_dom"/>
</dbReference>
<reference evidence="4 5" key="1">
    <citation type="submission" date="2016-01" db="EMBL/GenBank/DDBJ databases">
        <title>The new phylogeny of the genus Mycobacterium.</title>
        <authorList>
            <person name="Tarcisio F."/>
            <person name="Conor M."/>
            <person name="Antonella G."/>
            <person name="Elisabetta G."/>
            <person name="Giulia F.S."/>
            <person name="Sara T."/>
            <person name="Anna F."/>
            <person name="Clotilde B."/>
            <person name="Roberto B."/>
            <person name="Veronica D.S."/>
            <person name="Fabio R."/>
            <person name="Monica P."/>
            <person name="Olivier J."/>
            <person name="Enrico T."/>
            <person name="Nicola S."/>
        </authorList>
    </citation>
    <scope>NUCLEOTIDE SEQUENCE [LARGE SCALE GENOMIC DNA]</scope>
    <source>
        <strain evidence="4 5">DSM 45166</strain>
    </source>
</reference>
<comment type="similarity">
    <text evidence="1">Belongs to the mycobacterial PPE family.</text>
</comment>
<dbReference type="InterPro" id="IPR022171">
    <property type="entry name" value="PPE_C"/>
</dbReference>
<dbReference type="Pfam" id="PF12484">
    <property type="entry name" value="PPE-SVP"/>
    <property type="match status" value="1"/>
</dbReference>
<feature type="domain" description="PPE" evidence="2">
    <location>
        <begin position="3"/>
        <end position="165"/>
    </location>
</feature>
<protein>
    <recommendedName>
        <fullName evidence="6">PPE family protein</fullName>
    </recommendedName>
</protein>
<evidence type="ECO:0000259" key="3">
    <source>
        <dbReference type="Pfam" id="PF12484"/>
    </source>
</evidence>
<dbReference type="Gene3D" id="1.20.1260.20">
    <property type="entry name" value="PPE superfamily"/>
    <property type="match status" value="1"/>
</dbReference>
<evidence type="ECO:0008006" key="6">
    <source>
        <dbReference type="Google" id="ProtNLM"/>
    </source>
</evidence>
<comment type="caution">
    <text evidence="4">The sequence shown here is derived from an EMBL/GenBank/DDBJ whole genome shotgun (WGS) entry which is preliminary data.</text>
</comment>
<dbReference type="GO" id="GO:0052572">
    <property type="term" value="P:response to host immune response"/>
    <property type="evidence" value="ECO:0007669"/>
    <property type="project" value="TreeGrafter"/>
</dbReference>
<dbReference type="RefSeq" id="WP_045384650.1">
    <property type="nucleotide sequence ID" value="NZ_BBKA01000125.1"/>
</dbReference>
<organism evidence="4 5">
    <name type="scientific">Mycobacterium kyorinense</name>
    <dbReference type="NCBI Taxonomy" id="487514"/>
    <lineage>
        <taxon>Bacteria</taxon>
        <taxon>Bacillati</taxon>
        <taxon>Actinomycetota</taxon>
        <taxon>Actinomycetes</taxon>
        <taxon>Mycobacteriales</taxon>
        <taxon>Mycobacteriaceae</taxon>
        <taxon>Mycobacterium</taxon>
    </lineage>
</organism>
<dbReference type="Proteomes" id="UP000193487">
    <property type="component" value="Unassembled WGS sequence"/>
</dbReference>
<dbReference type="PANTHER" id="PTHR46766:SF1">
    <property type="entry name" value="GLUTAMINE-RICH PROTEIN 2"/>
    <property type="match status" value="1"/>
</dbReference>
<gene>
    <name evidence="4" type="ORF">AWC14_16690</name>
</gene>
<feature type="domain" description="PPE family C-terminal" evidence="3">
    <location>
        <begin position="323"/>
        <end position="402"/>
    </location>
</feature>